<gene>
    <name evidence="1" type="ORF">GIL414_LOCUS72175</name>
</gene>
<evidence type="ECO:0000313" key="2">
    <source>
        <dbReference type="Proteomes" id="UP000681720"/>
    </source>
</evidence>
<dbReference type="Proteomes" id="UP000681720">
    <property type="component" value="Unassembled WGS sequence"/>
</dbReference>
<organism evidence="1 2">
    <name type="scientific">Rotaria magnacalcarata</name>
    <dbReference type="NCBI Taxonomy" id="392030"/>
    <lineage>
        <taxon>Eukaryota</taxon>
        <taxon>Metazoa</taxon>
        <taxon>Spiralia</taxon>
        <taxon>Gnathifera</taxon>
        <taxon>Rotifera</taxon>
        <taxon>Eurotatoria</taxon>
        <taxon>Bdelloidea</taxon>
        <taxon>Philodinida</taxon>
        <taxon>Philodinidae</taxon>
        <taxon>Rotaria</taxon>
    </lineage>
</organism>
<name>A0A8S3HYH9_9BILA</name>
<proteinExistence type="predicted"/>
<dbReference type="EMBL" id="CAJOBJ010335825">
    <property type="protein sequence ID" value="CAF5188767.1"/>
    <property type="molecule type" value="Genomic_DNA"/>
</dbReference>
<protein>
    <submittedName>
        <fullName evidence="1">Uncharacterized protein</fullName>
    </submittedName>
</protein>
<dbReference type="AlphaFoldDB" id="A0A8S3HYH9"/>
<feature type="non-terminal residue" evidence="1">
    <location>
        <position position="1"/>
    </location>
</feature>
<accession>A0A8S3HYH9</accession>
<comment type="caution">
    <text evidence="1">The sequence shown here is derived from an EMBL/GenBank/DDBJ whole genome shotgun (WGS) entry which is preliminary data.</text>
</comment>
<reference evidence="1" key="1">
    <citation type="submission" date="2021-02" db="EMBL/GenBank/DDBJ databases">
        <authorList>
            <person name="Nowell W R."/>
        </authorList>
    </citation>
    <scope>NUCLEOTIDE SEQUENCE</scope>
</reference>
<evidence type="ECO:0000313" key="1">
    <source>
        <dbReference type="EMBL" id="CAF5188767.1"/>
    </source>
</evidence>
<sequence>DMSGFWSFLYGRKVTISETASLCGRVFDSDDGGMAFFDSVLTNLLQFDEFNERQQKIFPNDVNHIIQCTITDLTNKNHRDRSIKRLDAYLYIYSRVQEYNKWTNIDYKLLQEMKQNMFQLLVIEFASTKGRQPNLLVEDKDQLLLMNIPQHLSSIVAIDKLNAHKFFALSKLSMQAVQFINDNYYRFQWIDILSNVKTIGITLKQFIDVYLNYQEAFKEFPFDTSVLIHLIQRMHPAKEAKDSPFKLFLQLNKSLKLDTMLFLERFQSIFTSRVKYNWYRMEDIAELFTCFKSDDQLCGQYFAQYSSNASTDDVWNMFLHLYKIGAIIS</sequence>